<dbReference type="InterPro" id="IPR047872">
    <property type="entry name" value="EFG_IV"/>
</dbReference>
<dbReference type="Pfam" id="PF03764">
    <property type="entry name" value="EFG_IV"/>
    <property type="match status" value="1"/>
</dbReference>
<feature type="domain" description="Tr-type G" evidence="7">
    <location>
        <begin position="7"/>
        <end position="262"/>
    </location>
</feature>
<evidence type="ECO:0000256" key="3">
    <source>
        <dbReference type="ARBA" id="ARBA00022768"/>
    </source>
</evidence>
<dbReference type="Gene3D" id="2.40.30.10">
    <property type="entry name" value="Translation factors"/>
    <property type="match status" value="1"/>
</dbReference>
<dbReference type="Gene3D" id="3.30.70.870">
    <property type="entry name" value="Elongation Factor G (Translational Gtpase), domain 3"/>
    <property type="match status" value="1"/>
</dbReference>
<dbReference type="InterPro" id="IPR000640">
    <property type="entry name" value="EFG_V-like"/>
</dbReference>
<dbReference type="InterPro" id="IPR035647">
    <property type="entry name" value="EFG_III/V"/>
</dbReference>
<dbReference type="AlphaFoldDB" id="A0A1A9K4L3"/>
<dbReference type="Gene3D" id="3.30.230.10">
    <property type="match status" value="1"/>
</dbReference>
<dbReference type="Pfam" id="PF00679">
    <property type="entry name" value="EFG_C"/>
    <property type="match status" value="1"/>
</dbReference>
<evidence type="ECO:0000313" key="9">
    <source>
        <dbReference type="Proteomes" id="UP000077748"/>
    </source>
</evidence>
<evidence type="ECO:0000256" key="5">
    <source>
        <dbReference type="ARBA" id="ARBA00023134"/>
    </source>
</evidence>
<dbReference type="SUPFAM" id="SSF54211">
    <property type="entry name" value="Ribosomal protein S5 domain 2-like"/>
    <property type="match status" value="1"/>
</dbReference>
<dbReference type="InterPro" id="IPR014721">
    <property type="entry name" value="Ribsml_uS5_D2-typ_fold_subgr"/>
</dbReference>
<dbReference type="CDD" id="cd04170">
    <property type="entry name" value="EF-G_bact"/>
    <property type="match status" value="1"/>
</dbReference>
<dbReference type="SUPFAM" id="SSF54980">
    <property type="entry name" value="EF-G C-terminal domain-like"/>
    <property type="match status" value="2"/>
</dbReference>
<dbReference type="SMART" id="SM00889">
    <property type="entry name" value="EFG_IV"/>
    <property type="match status" value="1"/>
</dbReference>
<evidence type="ECO:0000256" key="6">
    <source>
        <dbReference type="ARBA" id="ARBA00024731"/>
    </source>
</evidence>
<dbReference type="GO" id="GO:0005525">
    <property type="term" value="F:GTP binding"/>
    <property type="evidence" value="ECO:0007669"/>
    <property type="project" value="UniProtKB-KW"/>
</dbReference>
<accession>A0A1A9K4L3</accession>
<keyword evidence="2" id="KW-0547">Nucleotide-binding</keyword>
<proteinExistence type="predicted"/>
<dbReference type="InterPro" id="IPR000795">
    <property type="entry name" value="T_Tr_GTP-bd_dom"/>
</dbReference>
<dbReference type="Pfam" id="PF22042">
    <property type="entry name" value="EF-G_D2"/>
    <property type="match status" value="1"/>
</dbReference>
<dbReference type="InterPro" id="IPR005517">
    <property type="entry name" value="Transl_elong_EFG/EF2_IV"/>
</dbReference>
<gene>
    <name evidence="8" type="primary">fusA</name>
    <name evidence="8" type="ORF">A9C11_00730</name>
</gene>
<dbReference type="InterPro" id="IPR027417">
    <property type="entry name" value="P-loop_NTPase"/>
</dbReference>
<name>A0A1A9K4L3_9PSED</name>
<dbReference type="CDD" id="cd03713">
    <property type="entry name" value="EFG_mtEFG_C"/>
    <property type="match status" value="1"/>
</dbReference>
<dbReference type="Gene3D" id="3.40.50.300">
    <property type="entry name" value="P-loop containing nucleotide triphosphate hydrolases"/>
    <property type="match status" value="1"/>
</dbReference>
<evidence type="ECO:0000256" key="1">
    <source>
        <dbReference type="ARBA" id="ARBA00017872"/>
    </source>
</evidence>
<dbReference type="InterPro" id="IPR020568">
    <property type="entry name" value="Ribosomal_Su5_D2-typ_SF"/>
</dbReference>
<dbReference type="PANTHER" id="PTHR43261">
    <property type="entry name" value="TRANSLATION ELONGATION FACTOR G-RELATED"/>
    <property type="match status" value="1"/>
</dbReference>
<evidence type="ECO:0000256" key="2">
    <source>
        <dbReference type="ARBA" id="ARBA00022741"/>
    </source>
</evidence>
<dbReference type="PANTHER" id="PTHR43261:SF6">
    <property type="entry name" value="ELONGATION FACTOR G-LIKE PROTEIN"/>
    <property type="match status" value="1"/>
</dbReference>
<sequence length="682" mass="74047">MSNYSVEQIRTVALVGHGDSGKTLLAEALLQRSGAIPAMGSLERGDTLCDADPLERDYHHSLSAALAHFEHEGAHVQLIDTPGLPDFIGHALPALAAVETALVVVNAQNGIELNTHRMMDWAAERGLCRMLVVNKIDAERVDLPTLLADLREAFGKEVLPLNLPAGGATRVADCFFAPAGEADFSSVEEAHQALVDQVVEVDEELMARYLEQGSIQPEELHEPFERALREGHLIPLCFVSARTGAGVDELLAALARLAPNPAEGNPPLFERLDEQGGARPFRSQPDPEAHVLAHVFKVVIDPFVGRLAVFRVHQGTVRRDMQLFAGDGRKPFKVGHLLRLQGKRHEEVPQLIPGDFGALTKVEELEFDVVLHDSHDEDHIRLAPLDFPTPMQGLAIEAGRRGDEQRLAEVMQRLLAEDPCVRLDYNASTQETVLRGMGELHLRYLLERLTGSYKLEVNTRAPSVPYRETATRPAEGHCRHKKQTGGAGQFGEVFLRVEPLPRGAGFEFVDAIKGGVIPGQFIPSVEKGVRAALAAGPLAGFPVEDVKVTVFDGKSHSVDSKDIAFQAAGRKAMLDALRNAGGLVLEPVVNIAVTAPEARLGDITADLTGRRGQVLGTEPLSARATLVRGQVPLAELEGYANRLKAITAGQGFFTLEASHYNPVPQDVQQRLASGYKAVQEED</sequence>
<organism evidence="8 9">
    <name type="scientific">Pseudomonas citronellolis</name>
    <dbReference type="NCBI Taxonomy" id="53408"/>
    <lineage>
        <taxon>Bacteria</taxon>
        <taxon>Pseudomonadati</taxon>
        <taxon>Pseudomonadota</taxon>
        <taxon>Gammaproteobacteria</taxon>
        <taxon>Pseudomonadales</taxon>
        <taxon>Pseudomonadaceae</taxon>
        <taxon>Pseudomonas</taxon>
    </lineage>
</organism>
<comment type="function">
    <text evidence="6">Catalyzes the GTP-dependent ribosomal translocation step during translation elongation. During this step, the ribosome changes from the pre-translocational (PRE) to the post-translocational (POST) state as the newly formed A-site-bound peptidyl-tRNA and P-site-bound deacylated tRNA move to the P and E sites, respectively. Catalyzes the coordinated movement of the two tRNA molecules, the mRNA and conformational changes in the ribosome.</text>
</comment>
<dbReference type="NCBIfam" id="NF009891">
    <property type="entry name" value="PRK13351.1-1"/>
    <property type="match status" value="1"/>
</dbReference>
<dbReference type="NCBIfam" id="NF009381">
    <property type="entry name" value="PRK12740.1-5"/>
    <property type="match status" value="1"/>
</dbReference>
<dbReference type="SUPFAM" id="SSF52540">
    <property type="entry name" value="P-loop containing nucleoside triphosphate hydrolases"/>
    <property type="match status" value="1"/>
</dbReference>
<dbReference type="RefSeq" id="WP_043269965.1">
    <property type="nucleotide sequence ID" value="NZ_CP015878.1"/>
</dbReference>
<keyword evidence="3 8" id="KW-0251">Elongation factor</keyword>
<dbReference type="GO" id="GO:0032790">
    <property type="term" value="P:ribosome disassembly"/>
    <property type="evidence" value="ECO:0007669"/>
    <property type="project" value="TreeGrafter"/>
</dbReference>
<dbReference type="InterPro" id="IPR053905">
    <property type="entry name" value="EF-G-like_DII"/>
</dbReference>
<dbReference type="PROSITE" id="PS51722">
    <property type="entry name" value="G_TR_2"/>
    <property type="match status" value="1"/>
</dbReference>
<dbReference type="InterPro" id="IPR009000">
    <property type="entry name" value="Transl_B-barrel_sf"/>
</dbReference>
<dbReference type="GO" id="GO:0097216">
    <property type="term" value="F:guanosine tetraphosphate binding"/>
    <property type="evidence" value="ECO:0007669"/>
    <property type="project" value="UniProtKB-ARBA"/>
</dbReference>
<protein>
    <recommendedName>
        <fullName evidence="1">Elongation factor G</fullName>
    </recommendedName>
</protein>
<evidence type="ECO:0000259" key="7">
    <source>
        <dbReference type="PROSITE" id="PS51722"/>
    </source>
</evidence>
<keyword evidence="5" id="KW-0342">GTP-binding</keyword>
<dbReference type="InterPro" id="IPR041095">
    <property type="entry name" value="EFG_II"/>
</dbReference>
<dbReference type="SMART" id="SM00838">
    <property type="entry name" value="EFG_C"/>
    <property type="match status" value="1"/>
</dbReference>
<evidence type="ECO:0000256" key="4">
    <source>
        <dbReference type="ARBA" id="ARBA00022917"/>
    </source>
</evidence>
<dbReference type="Proteomes" id="UP000077748">
    <property type="component" value="Chromosome"/>
</dbReference>
<dbReference type="GO" id="GO:0003924">
    <property type="term" value="F:GTPase activity"/>
    <property type="evidence" value="ECO:0007669"/>
    <property type="project" value="InterPro"/>
</dbReference>
<reference evidence="8 9" key="1">
    <citation type="submission" date="2016-05" db="EMBL/GenBank/DDBJ databases">
        <title>Genome Sequence of Pseudomonas citronellolis Strain SJTE-3, an Estrogens and Persistent Organic Pollutants degradation strain.</title>
        <authorList>
            <person name="Liang R."/>
        </authorList>
    </citation>
    <scope>NUCLEOTIDE SEQUENCE [LARGE SCALE GENOMIC DNA]</scope>
    <source>
        <strain evidence="8 9">SJTE-3</strain>
    </source>
</reference>
<dbReference type="Pfam" id="PF14492">
    <property type="entry name" value="EFG_III"/>
    <property type="match status" value="1"/>
</dbReference>
<evidence type="ECO:0000313" key="8">
    <source>
        <dbReference type="EMBL" id="ANI12587.1"/>
    </source>
</evidence>
<dbReference type="EMBL" id="CP015878">
    <property type="protein sequence ID" value="ANI12587.1"/>
    <property type="molecule type" value="Genomic_DNA"/>
</dbReference>
<dbReference type="SUPFAM" id="SSF50447">
    <property type="entry name" value="Translation proteins"/>
    <property type="match status" value="1"/>
</dbReference>
<dbReference type="InterPro" id="IPR035649">
    <property type="entry name" value="EFG_V"/>
</dbReference>
<dbReference type="Pfam" id="PF00009">
    <property type="entry name" value="GTP_EFTU"/>
    <property type="match status" value="1"/>
</dbReference>
<keyword evidence="4" id="KW-0648">Protein biosynthesis</keyword>
<dbReference type="FunFam" id="3.30.70.240:FF:000001">
    <property type="entry name" value="Elongation factor G"/>
    <property type="match status" value="1"/>
</dbReference>
<dbReference type="GO" id="GO:0003746">
    <property type="term" value="F:translation elongation factor activity"/>
    <property type="evidence" value="ECO:0007669"/>
    <property type="project" value="UniProtKB-KW"/>
</dbReference>
<dbReference type="CDD" id="cd01434">
    <property type="entry name" value="EFG_mtEFG1_IV"/>
    <property type="match status" value="1"/>
</dbReference>
<dbReference type="Gene3D" id="3.30.70.240">
    <property type="match status" value="1"/>
</dbReference>